<name>A0ABQ2EUF8_9DEIO</name>
<evidence type="ECO:0000313" key="1">
    <source>
        <dbReference type="EMBL" id="GGK25287.1"/>
    </source>
</evidence>
<reference evidence="2" key="1">
    <citation type="journal article" date="2019" name="Int. J. Syst. Evol. Microbiol.">
        <title>The Global Catalogue of Microorganisms (GCM) 10K type strain sequencing project: providing services to taxonomists for standard genome sequencing and annotation.</title>
        <authorList>
            <consortium name="The Broad Institute Genomics Platform"/>
            <consortium name="The Broad Institute Genome Sequencing Center for Infectious Disease"/>
            <person name="Wu L."/>
            <person name="Ma J."/>
        </authorList>
    </citation>
    <scope>NUCLEOTIDE SEQUENCE [LARGE SCALE GENOMIC DNA]</scope>
    <source>
        <strain evidence="2">JCM 30331</strain>
    </source>
</reference>
<protein>
    <submittedName>
        <fullName evidence="1">Uncharacterized protein</fullName>
    </submittedName>
</protein>
<evidence type="ECO:0000313" key="2">
    <source>
        <dbReference type="Proteomes" id="UP000647587"/>
    </source>
</evidence>
<organism evidence="1 2">
    <name type="scientific">Deinococcus malanensis</name>
    <dbReference type="NCBI Taxonomy" id="1706855"/>
    <lineage>
        <taxon>Bacteria</taxon>
        <taxon>Thermotogati</taxon>
        <taxon>Deinococcota</taxon>
        <taxon>Deinococci</taxon>
        <taxon>Deinococcales</taxon>
        <taxon>Deinococcaceae</taxon>
        <taxon>Deinococcus</taxon>
    </lineage>
</organism>
<gene>
    <name evidence="1" type="ORF">GCM10008955_18710</name>
</gene>
<dbReference type="Proteomes" id="UP000647587">
    <property type="component" value="Unassembled WGS sequence"/>
</dbReference>
<dbReference type="EMBL" id="BMPP01000006">
    <property type="protein sequence ID" value="GGK25287.1"/>
    <property type="molecule type" value="Genomic_DNA"/>
</dbReference>
<comment type="caution">
    <text evidence="1">The sequence shown here is derived from an EMBL/GenBank/DDBJ whole genome shotgun (WGS) entry which is preliminary data.</text>
</comment>
<sequence length="76" mass="8529">MNYVGPKAPNYLDEVDKTSDPGGRLSLINPQIMDSDRCGIWQNDRLAQQGNQLDLMVLSYKLVCQITDKVFSTAHT</sequence>
<keyword evidence="2" id="KW-1185">Reference proteome</keyword>
<proteinExistence type="predicted"/>
<accession>A0ABQ2EUF8</accession>